<name>A0A1F5B3M0_9BACT</name>
<feature type="transmembrane region" description="Helical" evidence="1">
    <location>
        <begin position="102"/>
        <end position="121"/>
    </location>
</feature>
<comment type="caution">
    <text evidence="2">The sequence shown here is derived from an EMBL/GenBank/DDBJ whole genome shotgun (WGS) entry which is preliminary data.</text>
</comment>
<keyword evidence="1" id="KW-1133">Transmembrane helix</keyword>
<evidence type="ECO:0000313" key="3">
    <source>
        <dbReference type="Proteomes" id="UP000176431"/>
    </source>
</evidence>
<feature type="transmembrane region" description="Helical" evidence="1">
    <location>
        <begin position="73"/>
        <end position="90"/>
    </location>
</feature>
<dbReference type="AlphaFoldDB" id="A0A1F5B3M0"/>
<keyword evidence="1" id="KW-0812">Transmembrane</keyword>
<evidence type="ECO:0000313" key="2">
    <source>
        <dbReference type="EMBL" id="OGD25213.1"/>
    </source>
</evidence>
<reference evidence="2 3" key="1">
    <citation type="journal article" date="2016" name="Nat. Commun.">
        <title>Thousands of microbial genomes shed light on interconnected biogeochemical processes in an aquifer system.</title>
        <authorList>
            <person name="Anantharaman K."/>
            <person name="Brown C.T."/>
            <person name="Hug L.A."/>
            <person name="Sharon I."/>
            <person name="Castelle C.J."/>
            <person name="Probst A.J."/>
            <person name="Thomas B.C."/>
            <person name="Singh A."/>
            <person name="Wilkins M.J."/>
            <person name="Karaoz U."/>
            <person name="Brodie E.L."/>
            <person name="Williams K.H."/>
            <person name="Hubbard S.S."/>
            <person name="Banfield J.F."/>
        </authorList>
    </citation>
    <scope>NUCLEOTIDE SEQUENCE [LARGE SCALE GENOMIC DNA]</scope>
</reference>
<proteinExistence type="predicted"/>
<keyword evidence="1" id="KW-0472">Membrane</keyword>
<organism evidence="2 3">
    <name type="scientific">Candidatus Azambacteria bacterium RIFCSPHIGHO2_01_FULL_40_24</name>
    <dbReference type="NCBI Taxonomy" id="1797301"/>
    <lineage>
        <taxon>Bacteria</taxon>
        <taxon>Candidatus Azamiibacteriota</taxon>
    </lineage>
</organism>
<feature type="transmembrane region" description="Helical" evidence="1">
    <location>
        <begin position="46"/>
        <end position="66"/>
    </location>
</feature>
<accession>A0A1F5B3M0</accession>
<dbReference type="Proteomes" id="UP000176431">
    <property type="component" value="Unassembled WGS sequence"/>
</dbReference>
<protein>
    <recommendedName>
        <fullName evidence="4">DoxX family protein</fullName>
    </recommendedName>
</protein>
<evidence type="ECO:0008006" key="4">
    <source>
        <dbReference type="Google" id="ProtNLM"/>
    </source>
</evidence>
<sequence>MNTKLIEWVLRVAVAGEFIGHGIFALQGRKTWVEWFSIFGISDVGLATQLLFLIGVMDIALAVLILIKPVRLALLWMAFWGFWTALMRPIAGEVIGEFVERWANWGAPLALLLLIGWPKTFKEWFR</sequence>
<evidence type="ECO:0000256" key="1">
    <source>
        <dbReference type="SAM" id="Phobius"/>
    </source>
</evidence>
<gene>
    <name evidence="2" type="ORF">A2819_02470</name>
</gene>
<dbReference type="EMBL" id="MEYK01000018">
    <property type="protein sequence ID" value="OGD25213.1"/>
    <property type="molecule type" value="Genomic_DNA"/>
</dbReference>
<feature type="transmembrane region" description="Helical" evidence="1">
    <location>
        <begin position="9"/>
        <end position="26"/>
    </location>
</feature>